<dbReference type="NCBIfam" id="TIGR01451">
    <property type="entry name" value="B_ant_repeat"/>
    <property type="match status" value="1"/>
</dbReference>
<organism evidence="5 6">
    <name type="scientific">Lysinibacter cavernae</name>
    <dbReference type="NCBI Taxonomy" id="1640652"/>
    <lineage>
        <taxon>Bacteria</taxon>
        <taxon>Bacillati</taxon>
        <taxon>Actinomycetota</taxon>
        <taxon>Actinomycetes</taxon>
        <taxon>Micrococcales</taxon>
        <taxon>Microbacteriaceae</taxon>
        <taxon>Lysinibacter</taxon>
    </lineage>
</organism>
<dbReference type="Pfam" id="PF21959">
    <property type="entry name" value="DUF6923"/>
    <property type="match status" value="1"/>
</dbReference>
<protein>
    <submittedName>
        <fullName evidence="5">Putative repeat protein (TIGR01451 family)</fullName>
    </submittedName>
</protein>
<keyword evidence="6" id="KW-1185">Reference proteome</keyword>
<dbReference type="InterPro" id="IPR051172">
    <property type="entry name" value="Chlamydia_OmcB"/>
</dbReference>
<dbReference type="Pfam" id="PF01345">
    <property type="entry name" value="DUF11"/>
    <property type="match status" value="1"/>
</dbReference>
<comment type="caution">
    <text evidence="5">The sequence shown here is derived from an EMBL/GenBank/DDBJ whole genome shotgun (WGS) entry which is preliminary data.</text>
</comment>
<keyword evidence="2" id="KW-0732">Signal</keyword>
<dbReference type="InterPro" id="IPR054215">
    <property type="entry name" value="DUF6923"/>
</dbReference>
<dbReference type="RefSeq" id="WP_208402432.1">
    <property type="nucleotide sequence ID" value="NZ_JAAMOX010000001.1"/>
</dbReference>
<evidence type="ECO:0000256" key="2">
    <source>
        <dbReference type="SAM" id="SignalP"/>
    </source>
</evidence>
<dbReference type="InterPro" id="IPR001434">
    <property type="entry name" value="OmcB-like_DUF11"/>
</dbReference>
<name>A0A7X5TS22_9MICO</name>
<dbReference type="Proteomes" id="UP000541033">
    <property type="component" value="Unassembled WGS sequence"/>
</dbReference>
<dbReference type="SUPFAM" id="SSF69304">
    <property type="entry name" value="Tricorn protease N-terminal domain"/>
    <property type="match status" value="1"/>
</dbReference>
<reference evidence="5 6" key="1">
    <citation type="submission" date="2020-02" db="EMBL/GenBank/DDBJ databases">
        <title>Sequencing the genomes of 1000 actinobacteria strains.</title>
        <authorList>
            <person name="Klenk H.-P."/>
        </authorList>
    </citation>
    <scope>NUCLEOTIDE SEQUENCE [LARGE SCALE GENOMIC DNA]</scope>
    <source>
        <strain evidence="5 6">DSM 27960</strain>
    </source>
</reference>
<evidence type="ECO:0000259" key="3">
    <source>
        <dbReference type="Pfam" id="PF01345"/>
    </source>
</evidence>
<feature type="chain" id="PRO_5039127818" evidence="2">
    <location>
        <begin position="20"/>
        <end position="549"/>
    </location>
</feature>
<dbReference type="GO" id="GO:0005975">
    <property type="term" value="P:carbohydrate metabolic process"/>
    <property type="evidence" value="ECO:0007669"/>
    <property type="project" value="UniProtKB-ARBA"/>
</dbReference>
<dbReference type="AlphaFoldDB" id="A0A7X5TS22"/>
<dbReference type="EMBL" id="JAAMOX010000001">
    <property type="protein sequence ID" value="NIH52956.1"/>
    <property type="molecule type" value="Genomic_DNA"/>
</dbReference>
<feature type="region of interest" description="Disordered" evidence="1">
    <location>
        <begin position="33"/>
        <end position="52"/>
    </location>
</feature>
<feature type="signal peptide" evidence="2">
    <location>
        <begin position="1"/>
        <end position="19"/>
    </location>
</feature>
<dbReference type="PANTHER" id="PTHR34819">
    <property type="entry name" value="LARGE CYSTEINE-RICH PERIPLASMIC PROTEIN OMCB"/>
    <property type="match status" value="1"/>
</dbReference>
<feature type="domain" description="DUF6923" evidence="4">
    <location>
        <begin position="132"/>
        <end position="338"/>
    </location>
</feature>
<sequence length="549" mass="55726">MTAVILGVTVAGTSSAAIADDAEVPVTPAAPAIEDGVIPGESETPPTDFDSEDVALPNTVDRSETSTPSSLPATLGDADEPTQTSALDASQGMSADAELTAVVPCEGQALLVFETDASLNIIDPATGSILNTVGTGYELNAVGYNVQDGYLYGVTRLNDAAVKGGIYRVSLDGTAEQMTVLGQDMVPRQPSNKDKGSFPADSDIIAGDVDENGIYWAKTRSGVLFGLRINADGSLTEVSMSQVSVQSDDIADFSALPGSNSLWTLAKIGNAPRTLGAIDKFTGVYTNYGVGTGFDQITGVIGSYFDSAGNMYAFTDSGVIWAINRGAAISASGTATGVPLVARKITDVQTMARGDAAQCGLIKSSSLNIDKSVDQATAPAGGSVNYTITVTNTGETPHSGVTVTDVLPTNLRDAVAEDGGAVSGGQATWTMDLAPGESRAVHVHGTLAADLLSGDRVLNSASVDGPGVAVVTVDHVCEADSSSSCALTQVVDDQTSPAADDVAGSGSAGLPVSELAHTGSGDRGLPVAASLLLLGVLSFSVARRRQDIA</sequence>
<proteinExistence type="predicted"/>
<dbReference type="InterPro" id="IPR013783">
    <property type="entry name" value="Ig-like_fold"/>
</dbReference>
<evidence type="ECO:0000256" key="1">
    <source>
        <dbReference type="SAM" id="MobiDB-lite"/>
    </source>
</evidence>
<feature type="domain" description="DUF11" evidence="3">
    <location>
        <begin position="367"/>
        <end position="465"/>
    </location>
</feature>
<accession>A0A7X5TS22</accession>
<dbReference type="InterPro" id="IPR047589">
    <property type="entry name" value="DUF11_rpt"/>
</dbReference>
<dbReference type="Gene3D" id="2.60.40.10">
    <property type="entry name" value="Immunoglobulins"/>
    <property type="match status" value="1"/>
</dbReference>
<dbReference type="PANTHER" id="PTHR34819:SF5">
    <property type="entry name" value="CONSERVED REPEAT DOMAIN PROTEIN"/>
    <property type="match status" value="1"/>
</dbReference>
<evidence type="ECO:0000313" key="6">
    <source>
        <dbReference type="Proteomes" id="UP000541033"/>
    </source>
</evidence>
<feature type="region of interest" description="Disordered" evidence="1">
    <location>
        <begin position="58"/>
        <end position="91"/>
    </location>
</feature>
<evidence type="ECO:0000259" key="4">
    <source>
        <dbReference type="Pfam" id="PF21959"/>
    </source>
</evidence>
<evidence type="ECO:0000313" key="5">
    <source>
        <dbReference type="EMBL" id="NIH52956.1"/>
    </source>
</evidence>
<feature type="compositionally biased region" description="Polar residues" evidence="1">
    <location>
        <begin position="81"/>
        <end position="91"/>
    </location>
</feature>
<gene>
    <name evidence="5" type="ORF">FHX76_000824</name>
</gene>